<keyword evidence="1" id="KW-1133">Transmembrane helix</keyword>
<dbReference type="Proteomes" id="UP000253868">
    <property type="component" value="Chromosome"/>
</dbReference>
<feature type="transmembrane region" description="Helical" evidence="1">
    <location>
        <begin position="60"/>
        <end position="81"/>
    </location>
</feature>
<evidence type="ECO:0000313" key="3">
    <source>
        <dbReference type="Proteomes" id="UP000253868"/>
    </source>
</evidence>
<sequence length="185" mass="18976">MVSELTQAMIVNGAVLAAVLHSDLGRARRIGPMRILRPLVMAGAIVPLFIERPVTHGTGLALELAGAAAGVLCGLAALALMRVHRAGDTGQPVSGAGAPYAALWIVVIGARAAFSYGASHWFPAQLTAWCVTHQVPGAALTDGLILMAVAMLLTRTIGLAVRAHRLPPTTGRGARARGGAVAVSR</sequence>
<evidence type="ECO:0000256" key="1">
    <source>
        <dbReference type="SAM" id="Phobius"/>
    </source>
</evidence>
<keyword evidence="1" id="KW-0812">Transmembrane</keyword>
<protein>
    <recommendedName>
        <fullName evidence="4">DUF1453 domain-containing protein</fullName>
    </recommendedName>
</protein>
<proteinExistence type="predicted"/>
<feature type="transmembrane region" description="Helical" evidence="1">
    <location>
        <begin position="93"/>
        <end position="114"/>
    </location>
</feature>
<keyword evidence="3" id="KW-1185">Reference proteome</keyword>
<gene>
    <name evidence="2" type="ORF">DVK44_18180</name>
</gene>
<feature type="transmembrane region" description="Helical" evidence="1">
    <location>
        <begin position="36"/>
        <end position="54"/>
    </location>
</feature>
<reference evidence="3" key="1">
    <citation type="submission" date="2018-07" db="EMBL/GenBank/DDBJ databases">
        <authorList>
            <person name="Zhao J."/>
        </authorList>
    </citation>
    <scope>NUCLEOTIDE SEQUENCE [LARGE SCALE GENOMIC DNA]</scope>
    <source>
        <strain evidence="3">GSSD-12</strain>
    </source>
</reference>
<name>A0A345HRE5_9ACTN</name>
<dbReference type="RefSeq" id="WP_114660602.1">
    <property type="nucleotide sequence ID" value="NZ_CP031194.1"/>
</dbReference>
<evidence type="ECO:0008006" key="4">
    <source>
        <dbReference type="Google" id="ProtNLM"/>
    </source>
</evidence>
<keyword evidence="1" id="KW-0472">Membrane</keyword>
<accession>A0A345HRE5</accession>
<dbReference type="AlphaFoldDB" id="A0A345HRE5"/>
<evidence type="ECO:0000313" key="2">
    <source>
        <dbReference type="EMBL" id="AXG79269.1"/>
    </source>
</evidence>
<feature type="transmembrane region" description="Helical" evidence="1">
    <location>
        <begin position="134"/>
        <end position="153"/>
    </location>
</feature>
<dbReference type="EMBL" id="CP031194">
    <property type="protein sequence ID" value="AXG79269.1"/>
    <property type="molecule type" value="Genomic_DNA"/>
</dbReference>
<organism evidence="2 3">
    <name type="scientific">Streptomyces paludis</name>
    <dbReference type="NCBI Taxonomy" id="2282738"/>
    <lineage>
        <taxon>Bacteria</taxon>
        <taxon>Bacillati</taxon>
        <taxon>Actinomycetota</taxon>
        <taxon>Actinomycetes</taxon>
        <taxon>Kitasatosporales</taxon>
        <taxon>Streptomycetaceae</taxon>
        <taxon>Streptomyces</taxon>
    </lineage>
</organism>
<dbReference type="KEGG" id="spad:DVK44_18180"/>
<dbReference type="OrthoDB" id="3700731at2"/>